<dbReference type="OrthoDB" id="384721at2"/>
<dbReference type="Gene3D" id="3.20.20.190">
    <property type="entry name" value="Phosphatidylinositol (PI) phosphodiesterase"/>
    <property type="match status" value="1"/>
</dbReference>
<dbReference type="PANTHER" id="PTHR46211:SF1">
    <property type="entry name" value="GLYCEROPHOSPHODIESTER PHOSPHODIESTERASE, CYTOPLASMIC"/>
    <property type="match status" value="1"/>
</dbReference>
<evidence type="ECO:0000259" key="1">
    <source>
        <dbReference type="PROSITE" id="PS51704"/>
    </source>
</evidence>
<dbReference type="PROSITE" id="PS51704">
    <property type="entry name" value="GP_PDE"/>
    <property type="match status" value="1"/>
</dbReference>
<gene>
    <name evidence="2" type="primary">glpQ</name>
    <name evidence="2" type="ORF">HHA03_12230</name>
    <name evidence="3" type="ORF">SAMN05421839_11316</name>
</gene>
<evidence type="ECO:0000313" key="4">
    <source>
        <dbReference type="Proteomes" id="UP000242243"/>
    </source>
</evidence>
<evidence type="ECO:0000313" key="5">
    <source>
        <dbReference type="Proteomes" id="UP000321547"/>
    </source>
</evidence>
<dbReference type="STRING" id="306540.SAMN05421839_11316"/>
<dbReference type="SUPFAM" id="SSF51695">
    <property type="entry name" value="PLC-like phosphodiesterases"/>
    <property type="match status" value="1"/>
</dbReference>
<dbReference type="Proteomes" id="UP000242243">
    <property type="component" value="Unassembled WGS sequence"/>
</dbReference>
<dbReference type="EMBL" id="FOXC01000013">
    <property type="protein sequence ID" value="SFP29756.1"/>
    <property type="molecule type" value="Genomic_DNA"/>
</dbReference>
<dbReference type="GO" id="GO:0006629">
    <property type="term" value="P:lipid metabolic process"/>
    <property type="evidence" value="ECO:0007669"/>
    <property type="project" value="InterPro"/>
</dbReference>
<dbReference type="InterPro" id="IPR030395">
    <property type="entry name" value="GP_PDE_dom"/>
</dbReference>
<dbReference type="Pfam" id="PF03009">
    <property type="entry name" value="GDPD"/>
    <property type="match status" value="1"/>
</dbReference>
<keyword evidence="5" id="KW-1185">Reference proteome</keyword>
<dbReference type="GO" id="GO:0008081">
    <property type="term" value="F:phosphoric diester hydrolase activity"/>
    <property type="evidence" value="ECO:0007669"/>
    <property type="project" value="InterPro"/>
</dbReference>
<dbReference type="PANTHER" id="PTHR46211">
    <property type="entry name" value="GLYCEROPHOSPHORYL DIESTER PHOSPHODIESTERASE"/>
    <property type="match status" value="1"/>
</dbReference>
<organism evidence="3 4">
    <name type="scientific">Halolactibacillus halophilus</name>
    <dbReference type="NCBI Taxonomy" id="306540"/>
    <lineage>
        <taxon>Bacteria</taxon>
        <taxon>Bacillati</taxon>
        <taxon>Bacillota</taxon>
        <taxon>Bacilli</taxon>
        <taxon>Bacillales</taxon>
        <taxon>Bacillaceae</taxon>
        <taxon>Halolactibacillus</taxon>
    </lineage>
</organism>
<sequence length="241" mass="27418">MTVIYAHRGASKYAPENTLASFNKAIALEAGGIETDVQLTKDHAVVVIHDPTIDRTTAGRGKIKDYTLQELVALPNGKWFDPTFSDDKIISLKALLDWWKTTTIYLNIELKSHRYNDRGLVEETVKQLNTLKHLETLTLSSFNALYLKQVKALNPNITTGFLTKKQLSERTLRKHLDYIDGIHLHYKAFTTDYLKRVHGLGLYLYLYTVNDDVLFNDYLQTDVDGIITDDPTLRSSLGIDD</sequence>
<reference evidence="2 5" key="2">
    <citation type="submission" date="2019-07" db="EMBL/GenBank/DDBJ databases">
        <title>Whole genome shotgun sequence of Halolactibacillus halophilus NBRC 100868.</title>
        <authorList>
            <person name="Hosoyama A."/>
            <person name="Uohara A."/>
            <person name="Ohji S."/>
            <person name="Ichikawa N."/>
        </authorList>
    </citation>
    <scope>NUCLEOTIDE SEQUENCE [LARGE SCALE GENOMIC DNA]</scope>
    <source>
        <strain evidence="2 5">NBRC 100868</strain>
    </source>
</reference>
<evidence type="ECO:0000313" key="3">
    <source>
        <dbReference type="EMBL" id="SFP29756.1"/>
    </source>
</evidence>
<proteinExistence type="predicted"/>
<dbReference type="Proteomes" id="UP000321547">
    <property type="component" value="Unassembled WGS sequence"/>
</dbReference>
<protein>
    <submittedName>
        <fullName evidence="3">Glycerophosphoryl diester phosphodiesterase</fullName>
    </submittedName>
</protein>
<dbReference type="AlphaFoldDB" id="A0A1I5P8F1"/>
<dbReference type="EMBL" id="BJWI01000014">
    <property type="protein sequence ID" value="GEM01691.1"/>
    <property type="molecule type" value="Genomic_DNA"/>
</dbReference>
<dbReference type="InterPro" id="IPR017946">
    <property type="entry name" value="PLC-like_Pdiesterase_TIM-brl"/>
</dbReference>
<accession>A0A1I5P8F1</accession>
<name>A0A1I5P8F1_9BACI</name>
<evidence type="ECO:0000313" key="2">
    <source>
        <dbReference type="EMBL" id="GEM01691.1"/>
    </source>
</evidence>
<feature type="domain" description="GP-PDE" evidence="1">
    <location>
        <begin position="2"/>
        <end position="238"/>
    </location>
</feature>
<reference evidence="3 4" key="1">
    <citation type="submission" date="2016-10" db="EMBL/GenBank/DDBJ databases">
        <authorList>
            <person name="de Groot N.N."/>
        </authorList>
    </citation>
    <scope>NUCLEOTIDE SEQUENCE [LARGE SCALE GENOMIC DNA]</scope>
    <source>
        <strain evidence="3 4">DSM 17073</strain>
    </source>
</reference>